<dbReference type="InterPro" id="IPR042104">
    <property type="entry name" value="PKS_dehydratase_sf"/>
</dbReference>
<evidence type="ECO:0000259" key="7">
    <source>
        <dbReference type="PROSITE" id="PS50075"/>
    </source>
</evidence>
<dbReference type="InterPro" id="IPR016039">
    <property type="entry name" value="Thiolase-like"/>
</dbReference>
<dbReference type="Gene3D" id="3.40.47.10">
    <property type="match status" value="2"/>
</dbReference>
<keyword evidence="1" id="KW-0596">Phosphopantetheine</keyword>
<feature type="domain" description="Carrier" evidence="7">
    <location>
        <begin position="2261"/>
        <end position="2337"/>
    </location>
</feature>
<dbReference type="InterPro" id="IPR020806">
    <property type="entry name" value="PKS_PP-bd"/>
</dbReference>
<dbReference type="GO" id="GO:0031177">
    <property type="term" value="F:phosphopantetheine binding"/>
    <property type="evidence" value="ECO:0007669"/>
    <property type="project" value="InterPro"/>
</dbReference>
<feature type="region of interest" description="N-terminal hotdog fold" evidence="6">
    <location>
        <begin position="906"/>
        <end position="1045"/>
    </location>
</feature>
<dbReference type="Pfam" id="PF08659">
    <property type="entry name" value="KR"/>
    <property type="match status" value="1"/>
</dbReference>
<dbReference type="SUPFAM" id="SSF53901">
    <property type="entry name" value="Thiolase-like"/>
    <property type="match status" value="2"/>
</dbReference>
<dbReference type="PROSITE" id="PS52019">
    <property type="entry name" value="PKS_MFAS_DH"/>
    <property type="match status" value="1"/>
</dbReference>
<dbReference type="SMART" id="SM00826">
    <property type="entry name" value="PKS_DH"/>
    <property type="match status" value="1"/>
</dbReference>
<dbReference type="GO" id="GO:0016491">
    <property type="term" value="F:oxidoreductase activity"/>
    <property type="evidence" value="ECO:0007669"/>
    <property type="project" value="UniProtKB-KW"/>
</dbReference>
<dbReference type="SMART" id="SM00825">
    <property type="entry name" value="PKS_KS"/>
    <property type="match status" value="1"/>
</dbReference>
<dbReference type="SUPFAM" id="SSF51735">
    <property type="entry name" value="NAD(P)-binding Rossmann-fold domains"/>
    <property type="match status" value="3"/>
</dbReference>
<dbReference type="Pfam" id="PF16197">
    <property type="entry name" value="KAsynt_C_assoc"/>
    <property type="match status" value="1"/>
</dbReference>
<evidence type="ECO:0000259" key="8">
    <source>
        <dbReference type="PROSITE" id="PS52004"/>
    </source>
</evidence>
<dbReference type="InterPro" id="IPR049552">
    <property type="entry name" value="PKS_DH_N"/>
</dbReference>
<dbReference type="OrthoDB" id="329835at2759"/>
<reference evidence="10 11" key="1">
    <citation type="journal article" date="2014" name="Genome Biol. Evol.">
        <title>Comparative genomics and transcriptomics analyses reveal divergent lifestyle features of nematode endoparasitic fungus Hirsutella minnesotensis.</title>
        <authorList>
            <person name="Lai Y."/>
            <person name="Liu K."/>
            <person name="Zhang X."/>
            <person name="Zhang X."/>
            <person name="Li K."/>
            <person name="Wang N."/>
            <person name="Shu C."/>
            <person name="Wu Y."/>
            <person name="Wang C."/>
            <person name="Bushley K.E."/>
            <person name="Xiang M."/>
            <person name="Liu X."/>
        </authorList>
    </citation>
    <scope>NUCLEOTIDE SEQUENCE [LARGE SCALE GENOMIC DNA]</scope>
    <source>
        <strain evidence="10 11">3608</strain>
    </source>
</reference>
<organism evidence="10 11">
    <name type="scientific">Hirsutella minnesotensis 3608</name>
    <dbReference type="NCBI Taxonomy" id="1043627"/>
    <lineage>
        <taxon>Eukaryota</taxon>
        <taxon>Fungi</taxon>
        <taxon>Dikarya</taxon>
        <taxon>Ascomycota</taxon>
        <taxon>Pezizomycotina</taxon>
        <taxon>Sordariomycetes</taxon>
        <taxon>Hypocreomycetidae</taxon>
        <taxon>Hypocreales</taxon>
        <taxon>Ophiocordycipitaceae</taxon>
        <taxon>Hirsutella</taxon>
    </lineage>
</organism>
<feature type="active site" description="Proton donor; for dehydratase activity" evidence="6">
    <location>
        <position position="1121"/>
    </location>
</feature>
<dbReference type="PANTHER" id="PTHR43775:SF18">
    <property type="entry name" value="ENZYME, PUTATIVE (JCVI)-RELATED"/>
    <property type="match status" value="1"/>
</dbReference>
<dbReference type="EMBL" id="KQ030548">
    <property type="protein sequence ID" value="KJZ72361.1"/>
    <property type="molecule type" value="Genomic_DNA"/>
</dbReference>
<dbReference type="InterPro" id="IPR016035">
    <property type="entry name" value="Acyl_Trfase/lysoPLipase"/>
</dbReference>
<dbReference type="PROSITE" id="PS52004">
    <property type="entry name" value="KS3_2"/>
    <property type="match status" value="1"/>
</dbReference>
<dbReference type="Pfam" id="PF00698">
    <property type="entry name" value="Acyl_transf_1"/>
    <property type="match status" value="1"/>
</dbReference>
<dbReference type="InterPro" id="IPR049551">
    <property type="entry name" value="PKS_DH_C"/>
</dbReference>
<feature type="domain" description="PKS/mFAS DH" evidence="9">
    <location>
        <begin position="906"/>
        <end position="1214"/>
    </location>
</feature>
<evidence type="ECO:0000256" key="6">
    <source>
        <dbReference type="PROSITE-ProRule" id="PRU01363"/>
    </source>
</evidence>
<proteinExistence type="predicted"/>
<dbReference type="Gene3D" id="3.10.129.110">
    <property type="entry name" value="Polyketide synthase dehydratase"/>
    <property type="match status" value="1"/>
</dbReference>
<dbReference type="InterPro" id="IPR049900">
    <property type="entry name" value="PKS_mFAS_DH"/>
</dbReference>
<dbReference type="InterPro" id="IPR057326">
    <property type="entry name" value="KR_dom"/>
</dbReference>
<dbReference type="InterPro" id="IPR016036">
    <property type="entry name" value="Malonyl_transacylase_ACP-bd"/>
</dbReference>
<dbReference type="Gene3D" id="3.40.50.720">
    <property type="entry name" value="NAD(P)-binding Rossmann-like Domain"/>
    <property type="match status" value="4"/>
</dbReference>
<dbReference type="Pfam" id="PF14765">
    <property type="entry name" value="PS-DH"/>
    <property type="match status" value="1"/>
</dbReference>
<dbReference type="Gene3D" id="3.40.366.10">
    <property type="entry name" value="Malonyl-Coenzyme A Acyl Carrier Protein, domain 2"/>
    <property type="match status" value="1"/>
</dbReference>
<dbReference type="InterPro" id="IPR036291">
    <property type="entry name" value="NAD(P)-bd_dom_sf"/>
</dbReference>
<dbReference type="InterPro" id="IPR014043">
    <property type="entry name" value="Acyl_transferase_dom"/>
</dbReference>
<dbReference type="SUPFAM" id="SSF55048">
    <property type="entry name" value="Probable ACP-binding domain of malonyl-CoA ACP transacylase"/>
    <property type="match status" value="1"/>
</dbReference>
<dbReference type="Pfam" id="PF00109">
    <property type="entry name" value="ketoacyl-synt"/>
    <property type="match status" value="2"/>
</dbReference>
<evidence type="ECO:0000313" key="10">
    <source>
        <dbReference type="EMBL" id="KJZ72361.1"/>
    </source>
</evidence>
<dbReference type="PANTHER" id="PTHR43775">
    <property type="entry name" value="FATTY ACID SYNTHASE"/>
    <property type="match status" value="1"/>
</dbReference>
<dbReference type="GO" id="GO:0030639">
    <property type="term" value="P:polyketide biosynthetic process"/>
    <property type="evidence" value="ECO:0007669"/>
    <property type="project" value="UniProtKB-ARBA"/>
</dbReference>
<dbReference type="SMART" id="SM00829">
    <property type="entry name" value="PKS_ER"/>
    <property type="match status" value="1"/>
</dbReference>
<dbReference type="InterPro" id="IPR050091">
    <property type="entry name" value="PKS_NRPS_Biosynth_Enz"/>
</dbReference>
<dbReference type="InterPro" id="IPR014031">
    <property type="entry name" value="Ketoacyl_synth_C"/>
</dbReference>
<dbReference type="SMART" id="SM00827">
    <property type="entry name" value="PKS_AT"/>
    <property type="match status" value="1"/>
</dbReference>
<dbReference type="CDD" id="cd00833">
    <property type="entry name" value="PKS"/>
    <property type="match status" value="1"/>
</dbReference>
<dbReference type="InterPro" id="IPR056501">
    <property type="entry name" value="NAD-bd_HRPKS_sdrA"/>
</dbReference>
<dbReference type="Pfam" id="PF13602">
    <property type="entry name" value="ADH_zinc_N_2"/>
    <property type="match status" value="1"/>
</dbReference>
<dbReference type="InterPro" id="IPR032821">
    <property type="entry name" value="PKS_assoc"/>
</dbReference>
<evidence type="ECO:0000256" key="2">
    <source>
        <dbReference type="ARBA" id="ARBA00022553"/>
    </source>
</evidence>
<dbReference type="Pfam" id="PF02801">
    <property type="entry name" value="Ketoacyl-synt_C"/>
    <property type="match status" value="1"/>
</dbReference>
<dbReference type="Pfam" id="PF00550">
    <property type="entry name" value="PP-binding"/>
    <property type="match status" value="1"/>
</dbReference>
<dbReference type="InterPro" id="IPR009081">
    <property type="entry name" value="PP-bd_ACP"/>
</dbReference>
<dbReference type="SUPFAM" id="SSF50129">
    <property type="entry name" value="GroES-like"/>
    <property type="match status" value="1"/>
</dbReference>
<dbReference type="InterPro" id="IPR036736">
    <property type="entry name" value="ACP-like_sf"/>
</dbReference>
<evidence type="ECO:0000256" key="5">
    <source>
        <dbReference type="ARBA" id="ARBA00023268"/>
    </source>
</evidence>
<dbReference type="InterPro" id="IPR011032">
    <property type="entry name" value="GroES-like_sf"/>
</dbReference>
<dbReference type="InterPro" id="IPR020843">
    <property type="entry name" value="ER"/>
</dbReference>
<keyword evidence="3" id="KW-0808">Transferase</keyword>
<evidence type="ECO:0000256" key="1">
    <source>
        <dbReference type="ARBA" id="ARBA00022450"/>
    </source>
</evidence>
<feature type="active site" description="Proton acceptor; for dehydratase activity" evidence="6">
    <location>
        <position position="938"/>
    </location>
</feature>
<evidence type="ECO:0000256" key="4">
    <source>
        <dbReference type="ARBA" id="ARBA00023002"/>
    </source>
</evidence>
<dbReference type="InterPro" id="IPR001227">
    <property type="entry name" value="Ac_transferase_dom_sf"/>
</dbReference>
<dbReference type="InterPro" id="IPR014030">
    <property type="entry name" value="Ketoacyl_synth_N"/>
</dbReference>
<dbReference type="InterPro" id="IPR020841">
    <property type="entry name" value="PKS_Beta-ketoAc_synthase_dom"/>
</dbReference>
<name>A0A0F7ZHB7_9HYPO</name>
<evidence type="ECO:0000256" key="3">
    <source>
        <dbReference type="ARBA" id="ARBA00022679"/>
    </source>
</evidence>
<dbReference type="InterPro" id="IPR006162">
    <property type="entry name" value="Ppantetheine_attach_site"/>
</dbReference>
<protein>
    <submittedName>
        <fullName evidence="10">Uncharacterized protein</fullName>
    </submittedName>
</protein>
<dbReference type="InterPro" id="IPR020807">
    <property type="entry name" value="PKS_DH"/>
</dbReference>
<dbReference type="Gene3D" id="1.10.1200.10">
    <property type="entry name" value="ACP-like"/>
    <property type="match status" value="1"/>
</dbReference>
<keyword evidence="4" id="KW-0560">Oxidoreductase</keyword>
<dbReference type="Gene3D" id="3.30.70.3290">
    <property type="match status" value="1"/>
</dbReference>
<sequence length="2340" mass="254688">MTNLGNVTTPVAVIGLSCRLPGNCNSPEQFWRFLLDGGIADTVPPSSRFNLSGHYDGTLRPWTMRTPGGMFINVDPRDVDAGFFGLSQVDAISMDPQQRQLLEVVYEGLENAGLTLEGIKSTLFGCFVASYASDYSDMQARDPEDRTPSFTVGSGRAMLSNRISHFLDIKGPRISDADGAIVAGCNLYMSPEHNMDQHAMTSAASVSGRCWTFDARADGYIKAEAVNCLILKRLDDAERHGDPIRAVIRGTSTNSDGWTPGIASPSPDAQALAIRRAYARAGISAFNDTAYLECHGTGTLAGDPIECRAVYSVFAASRPPQSPLRIGSVKSNIGHSEPAAGISGMLKTILAVERGIIPGNPTFEIPNPKIDFQAYKLLASKAAAPWPRGALRRASVNSFGYGGSNIHALVEHPTILLPGYESTSVTSYAADSDDMFADDDVDKARRLLVFSANDDASLKAYVKECIRHLSNPAVKVQSADLAYTLAQRRTRHFFRAYAVSDGPVFKKSQVVHGKPASSPRIGFVFTGQGAQWPQMGRELIRKFHVARHTIEHLDRTLQSMTDAPPWSLASELSEPRSPEHLRLPEFSQPLVIALQLALLAVLKEWGLEPAMVVGHSSGEIAAAVAARCLSPEDGIKIAYLRGKAAKDMKTSKRAALGMLAVGLGTQDSQPYLNSFPGIKIACKNSPKSVTLAGQVQDLEGIRDAVKADGHFARLVMVDLAYHSEYMKDIGEHYRDLLERHCSGLQSERQSHEIQFFSTVQGGLLKGGTGVEYWLSNMLSPVLFAQGVAAMIEEGGAEYLIELGPSGALAGPINQIIQELDPGSPSVHYSTALDRSNHSTLPLYDLAGKMFVSGVNIDLLKVNGLDAGAPKPRIIIDLPNYQWNHSVKYWHESLASKDWRYRQFPVHDLLGTKILGTSWNAPSWRRTLRLKDVPWIRHHTIGADIVFPASGYIAMAVEAMFQTAKASGMELVSDIDIVSRASYRLRDVRFLRALVVVEDAQHQLYLFFNPAQGQKDTWFHFKISSLRDDAWTEHCSGFVRIGPATSAPAGSCTLEPLRYPAPAKLWYKSMQNAGFNFGQVFQNLTEIESVAGQRTSRARINFPGSLAQTIQSKYALHPVVLDAFFQSTIPSLYQGHRTLIQQALVPRLIDEILITSSVEAPINALAVTNSTFTTGRPDKVQNYTSNSTVYEEYSGCILAKVDGLHYAELSVPEARKSSHTLARVSWKADISLLHEKTDLDSLAASDSEALVLSGGLCLPRAAACLVSLLKHKVAVAAVLDLDMTVDQPEVPTQADETALKYHLAPFRRYLSAFSTLERMVEAQKRLPNVPCMEFHIYDPASSGKPPFDADAKFDLVVLRMPPAESSKLEAAYRTARELCTSQGFVVLVQQSSLSNETDSSSEAGTITASRGTAELGSLLRSAELGVRVKNSSFEASVGGTISTVYLCAPLESQRETANAFQIVDLSGGASTECSALIHSLANLDWTGSPMGLPTAADQPPHALLLLLDDPQSPLLAHITETDWNHLRSLLKAGRRLLWLTSGSQLAVSSPSNALIHGFARSLRNEEPTLSLATLDLSSFSHIAAAESTIGVVAALASCKDTDDSRFPTESEYCERDGVLYVSRVVPDQTVVKAAMEAKKGAELKETWLRKNPKTVRMYCERIGAMDSIHFNELPDQPTALGDGEVEDIATSLGIVPENEHLLGLEGAGVIRKVGSKVDSYRVGERVLVHGKGSFANRNRVPKENVFLLPEWLSFEEAATMSIVYFTAVFSLMETAHVKKGQSVLIHSAAGGIGDSKRHFLTEQHGIAPERIFSSRTTGFGAKIRALTKGRGIDVVLNSLTGDLLNESWRLLADNGTLLEIGKKDIVDRNTLSMEPFDRNCSYRGIDISRPSILDDLPLIGRVLQKVRQLLVAGHIKPISPMKVFPFSQIPDAMRYMRSGEHMGKIVISVGDVDDVKVATRPAPQVLTLDPRAAYLIIGGLKGLCGSLATYMARCGARNLIIMSRSGADDERSRRVVQDLESLGATVKTVKGDVSSLQDTTRIFRESAWPIKGIIQGAMLLRDKTFELMTAQEFHDALASKLAGTWNLHTAAAEQTLGHKLDFFTMLSSISGVVGTAGQANYAAGSSFQDAFARYRHSLGLAAHTVDLGIVEDVGYMSEHQALTGRVLSRSRLSVINEEQLHEILLFSILQQTAGLSVESASQMVTGLPFPLPEDSPILADKRFHSLLMPRQSRQAHVGSGDEESNSIQAFRAMLKASVAVEKAVSEAVKIVRRQVVRVLGLAADIEASKPLSSYGIDSLAAVDLRNWLRVRLGVELTTLDVLNAASLEVLCAKVVDRSRAE</sequence>
<dbReference type="GO" id="GO:0006633">
    <property type="term" value="P:fatty acid biosynthetic process"/>
    <property type="evidence" value="ECO:0007669"/>
    <property type="project" value="TreeGrafter"/>
</dbReference>
<dbReference type="InterPro" id="IPR013968">
    <property type="entry name" value="PKS_KR"/>
</dbReference>
<evidence type="ECO:0000259" key="9">
    <source>
        <dbReference type="PROSITE" id="PS52019"/>
    </source>
</evidence>
<dbReference type="PROSITE" id="PS50075">
    <property type="entry name" value="CARRIER"/>
    <property type="match status" value="1"/>
</dbReference>
<feature type="region of interest" description="C-terminal hotdog fold" evidence="6">
    <location>
        <begin position="1057"/>
        <end position="1214"/>
    </location>
</feature>
<dbReference type="SMART" id="SM00823">
    <property type="entry name" value="PKS_PP"/>
    <property type="match status" value="1"/>
</dbReference>
<dbReference type="Pfam" id="PF23114">
    <property type="entry name" value="NAD-bd_HRPKS_sdrA"/>
    <property type="match status" value="1"/>
</dbReference>
<dbReference type="Pfam" id="PF21089">
    <property type="entry name" value="PKS_DH_N"/>
    <property type="match status" value="1"/>
</dbReference>
<dbReference type="PROSITE" id="PS00012">
    <property type="entry name" value="PHOSPHOPANTETHEINE"/>
    <property type="match status" value="1"/>
</dbReference>
<keyword evidence="11" id="KW-1185">Reference proteome</keyword>
<dbReference type="CDD" id="cd05195">
    <property type="entry name" value="enoyl_red"/>
    <property type="match status" value="1"/>
</dbReference>
<evidence type="ECO:0000313" key="11">
    <source>
        <dbReference type="Proteomes" id="UP000054481"/>
    </source>
</evidence>
<accession>A0A0F7ZHB7</accession>
<dbReference type="GO" id="GO:0004312">
    <property type="term" value="F:fatty acid synthase activity"/>
    <property type="evidence" value="ECO:0007669"/>
    <property type="project" value="TreeGrafter"/>
</dbReference>
<dbReference type="SUPFAM" id="SSF52151">
    <property type="entry name" value="FabD/lysophospholipase-like"/>
    <property type="match status" value="1"/>
</dbReference>
<gene>
    <name evidence="10" type="ORF">HIM_08287</name>
</gene>
<keyword evidence="2" id="KW-0597">Phosphoprotein</keyword>
<dbReference type="Proteomes" id="UP000054481">
    <property type="component" value="Unassembled WGS sequence"/>
</dbReference>
<feature type="domain" description="Ketosynthase family 3 (KS3)" evidence="8">
    <location>
        <begin position="8"/>
        <end position="412"/>
    </location>
</feature>
<dbReference type="SUPFAM" id="SSF47336">
    <property type="entry name" value="ACP-like"/>
    <property type="match status" value="1"/>
</dbReference>
<dbReference type="SMART" id="SM00822">
    <property type="entry name" value="PKS_KR"/>
    <property type="match status" value="1"/>
</dbReference>
<keyword evidence="5" id="KW-0511">Multifunctional enzyme</keyword>
<dbReference type="Gene3D" id="3.90.180.10">
    <property type="entry name" value="Medium-chain alcohol dehydrogenases, catalytic domain"/>
    <property type="match status" value="2"/>
</dbReference>